<dbReference type="SUPFAM" id="SSF53335">
    <property type="entry name" value="S-adenosyl-L-methionine-dependent methyltransferases"/>
    <property type="match status" value="1"/>
</dbReference>
<dbReference type="InterPro" id="IPR029063">
    <property type="entry name" value="SAM-dependent_MTases_sf"/>
</dbReference>
<accession>A0A9E4K6Q8</accession>
<gene>
    <name evidence="4" type="primary">egtD</name>
    <name evidence="4" type="ORF">JAZ04_14735</name>
</gene>
<protein>
    <submittedName>
        <fullName evidence="4">L-histidine N(Alpha)-methyltransferase</fullName>
        <ecNumber evidence="4">2.1.1.44</ecNumber>
    </submittedName>
</protein>
<organism evidence="4 5">
    <name type="scientific">Candidatus Thiodiazotropha lotti</name>
    <dbReference type="NCBI Taxonomy" id="2792787"/>
    <lineage>
        <taxon>Bacteria</taxon>
        <taxon>Pseudomonadati</taxon>
        <taxon>Pseudomonadota</taxon>
        <taxon>Gammaproteobacteria</taxon>
        <taxon>Chromatiales</taxon>
        <taxon>Sedimenticolaceae</taxon>
        <taxon>Candidatus Thiodiazotropha</taxon>
    </lineage>
</organism>
<keyword evidence="2 4" id="KW-0808">Transferase</keyword>
<sequence>MENVTFHDHKPDTLSLYDAVVQGLSKRQKSIPPKFFYDKRGSELFDQICQQPEYYLPTVERRMLEQNAAEIAELAGRGRVLIEPGAGSASKVRLLLDALQPSAFVPMDISFEYLKSSATVLAEEYPWLSIRAACVDYTHSLPVPENVPQGSRLLFFPGSSLGNFNKQEACEFLRLVHNTLGRGGMLLIGIDTKKNHGLLNAAYNDAAGLTAEFNLNLLHRVQNELHADLDPNNFSHSAFYNNQAGRIEMHLISKLKHTLRIDGHAFDFEEGEYLHTENSYKYSPDEFISMAALNGFQSRRYWVDDQGMFAIYLLQSE</sequence>
<dbReference type="EMBL" id="JAEPDI010000012">
    <property type="protein sequence ID" value="MCG7940093.1"/>
    <property type="molecule type" value="Genomic_DNA"/>
</dbReference>
<evidence type="ECO:0000256" key="1">
    <source>
        <dbReference type="ARBA" id="ARBA00022603"/>
    </source>
</evidence>
<dbReference type="Proteomes" id="UP000886687">
    <property type="component" value="Unassembled WGS sequence"/>
</dbReference>
<comment type="caution">
    <text evidence="4">The sequence shown here is derived from an EMBL/GenBank/DDBJ whole genome shotgun (WGS) entry which is preliminary data.</text>
</comment>
<evidence type="ECO:0000313" key="5">
    <source>
        <dbReference type="Proteomes" id="UP000886687"/>
    </source>
</evidence>
<dbReference type="GO" id="GO:0032259">
    <property type="term" value="P:methylation"/>
    <property type="evidence" value="ECO:0007669"/>
    <property type="project" value="UniProtKB-KW"/>
</dbReference>
<dbReference type="AlphaFoldDB" id="A0A9E4K6Q8"/>
<reference evidence="4" key="1">
    <citation type="journal article" date="2021" name="Proc. Natl. Acad. Sci. U.S.A.">
        <title>Global biogeography of chemosynthetic symbionts reveals both localized and globally distributed symbiont groups. .</title>
        <authorList>
            <person name="Osvatic J.T."/>
            <person name="Wilkins L.G.E."/>
            <person name="Leibrecht L."/>
            <person name="Leray M."/>
            <person name="Zauner S."/>
            <person name="Polzin J."/>
            <person name="Camacho Y."/>
            <person name="Gros O."/>
            <person name="van Gils J.A."/>
            <person name="Eisen J.A."/>
            <person name="Petersen J.M."/>
            <person name="Yuen B."/>
        </authorList>
    </citation>
    <scope>NUCLEOTIDE SEQUENCE</scope>
    <source>
        <strain evidence="4">MAGL173</strain>
    </source>
</reference>
<dbReference type="PANTHER" id="PTHR43397:SF1">
    <property type="entry name" value="ERGOTHIONEINE BIOSYNTHESIS PROTEIN 1"/>
    <property type="match status" value="1"/>
</dbReference>
<evidence type="ECO:0000313" key="4">
    <source>
        <dbReference type="EMBL" id="MCG7940093.1"/>
    </source>
</evidence>
<dbReference type="Gene3D" id="3.40.50.150">
    <property type="entry name" value="Vaccinia Virus protein VP39"/>
    <property type="match status" value="1"/>
</dbReference>
<dbReference type="Pfam" id="PF10017">
    <property type="entry name" value="Methyltransf_33"/>
    <property type="match status" value="1"/>
</dbReference>
<keyword evidence="1 4" id="KW-0489">Methyltransferase</keyword>
<dbReference type="InterPro" id="IPR051128">
    <property type="entry name" value="EgtD_Methyltrsf_superfamily"/>
</dbReference>
<dbReference type="PIRSF" id="PIRSF018005">
    <property type="entry name" value="UCP018005"/>
    <property type="match status" value="1"/>
</dbReference>
<proteinExistence type="predicted"/>
<dbReference type="GO" id="GO:0052706">
    <property type="term" value="F:L-histidine N(alpha)-methyltransferase activity"/>
    <property type="evidence" value="ECO:0007669"/>
    <property type="project" value="UniProtKB-EC"/>
</dbReference>
<dbReference type="NCBIfam" id="TIGR03438">
    <property type="entry name" value="egtD_ergothio"/>
    <property type="match status" value="1"/>
</dbReference>
<dbReference type="InterPro" id="IPR019257">
    <property type="entry name" value="MeTrfase_dom"/>
</dbReference>
<evidence type="ECO:0000256" key="2">
    <source>
        <dbReference type="ARBA" id="ARBA00022679"/>
    </source>
</evidence>
<dbReference type="EC" id="2.1.1.44" evidence="4"/>
<dbReference type="InterPro" id="IPR017804">
    <property type="entry name" value="MeTrfase_EgtD-like"/>
</dbReference>
<feature type="domain" description="Histidine-specific methyltransferase SAM-dependent" evidence="3">
    <location>
        <begin position="18"/>
        <end position="315"/>
    </location>
</feature>
<evidence type="ECO:0000259" key="3">
    <source>
        <dbReference type="Pfam" id="PF10017"/>
    </source>
</evidence>
<dbReference type="InterPro" id="IPR035094">
    <property type="entry name" value="EgtD"/>
</dbReference>
<dbReference type="PANTHER" id="PTHR43397">
    <property type="entry name" value="ERGOTHIONEINE BIOSYNTHESIS PROTEIN 1"/>
    <property type="match status" value="1"/>
</dbReference>
<name>A0A9E4K6Q8_9GAMM</name>